<gene>
    <name evidence="1" type="ORF">EJV47_16340</name>
</gene>
<organism evidence="1 2">
    <name type="scientific">Hymenobacter gummosus</name>
    <dbReference type="NCBI Taxonomy" id="1776032"/>
    <lineage>
        <taxon>Bacteria</taxon>
        <taxon>Pseudomonadati</taxon>
        <taxon>Bacteroidota</taxon>
        <taxon>Cytophagia</taxon>
        <taxon>Cytophagales</taxon>
        <taxon>Hymenobacteraceae</taxon>
        <taxon>Hymenobacter</taxon>
    </lineage>
</organism>
<sequence>MHPWPDIDSLRAGTARQQQAYAALQQLQLLPLLRDFGPVLAGTIPLAVDVAGSDLDVICEVGPAQQARFRALLLAHCGQYPGFRWQQLAVRGQASVLCSFRAAGFDWEIFGQAQPAARQYAVRHLAVEHRVLQLGGEAWRRAVQQLKQQGLKTEPAFAQLLQLGGDAYEALLELETWPDEQLRARMAAARL</sequence>
<protein>
    <submittedName>
        <fullName evidence="1">DUF4269 domain-containing protein</fullName>
    </submittedName>
</protein>
<dbReference type="Pfam" id="PF14091">
    <property type="entry name" value="DUF4269"/>
    <property type="match status" value="1"/>
</dbReference>
<keyword evidence="2" id="KW-1185">Reference proteome</keyword>
<reference evidence="1 2" key="1">
    <citation type="submission" date="2018-12" db="EMBL/GenBank/DDBJ databases">
        <title>Hymenobacter gummosus sp. nov., isolated from a spring.</title>
        <authorList>
            <person name="Nie L."/>
        </authorList>
    </citation>
    <scope>NUCLEOTIDE SEQUENCE [LARGE SCALE GENOMIC DNA]</scope>
    <source>
        <strain evidence="1 2">KCTC 52166</strain>
    </source>
</reference>
<dbReference type="EMBL" id="RXOF01000009">
    <property type="protein sequence ID" value="RTQ48540.1"/>
    <property type="molecule type" value="Genomic_DNA"/>
</dbReference>
<dbReference type="InterPro" id="IPR025365">
    <property type="entry name" value="DUF4269"/>
</dbReference>
<dbReference type="Proteomes" id="UP000282184">
    <property type="component" value="Unassembled WGS sequence"/>
</dbReference>
<dbReference type="AlphaFoldDB" id="A0A431U0T7"/>
<evidence type="ECO:0000313" key="2">
    <source>
        <dbReference type="Proteomes" id="UP000282184"/>
    </source>
</evidence>
<dbReference type="RefSeq" id="WP_126694245.1">
    <property type="nucleotide sequence ID" value="NZ_RXOF01000009.1"/>
</dbReference>
<proteinExistence type="predicted"/>
<dbReference type="OrthoDB" id="6402248at2"/>
<accession>A0A431U0T7</accession>
<name>A0A431U0T7_9BACT</name>
<comment type="caution">
    <text evidence="1">The sequence shown here is derived from an EMBL/GenBank/DDBJ whole genome shotgun (WGS) entry which is preliminary data.</text>
</comment>
<evidence type="ECO:0000313" key="1">
    <source>
        <dbReference type="EMBL" id="RTQ48540.1"/>
    </source>
</evidence>